<comment type="caution">
    <text evidence="1">The sequence shown here is derived from an EMBL/GenBank/DDBJ whole genome shotgun (WGS) entry which is preliminary data.</text>
</comment>
<evidence type="ECO:0000313" key="1">
    <source>
        <dbReference type="EMBL" id="ETI58152.1"/>
    </source>
</evidence>
<dbReference type="InterPro" id="IPR038765">
    <property type="entry name" value="Papain-like_cys_pep_sf"/>
</dbReference>
<protein>
    <recommendedName>
        <fullName evidence="3">DUF1460 domain-containing protein</fullName>
    </recommendedName>
</protein>
<dbReference type="EMBL" id="AYOZ01000060">
    <property type="protein sequence ID" value="ETI58152.1"/>
    <property type="molecule type" value="Genomic_DNA"/>
</dbReference>
<dbReference type="InterPro" id="IPR010846">
    <property type="entry name" value="AmiA-like"/>
</dbReference>
<dbReference type="Proteomes" id="UP000018857">
    <property type="component" value="Unassembled WGS sequence"/>
</dbReference>
<dbReference type="Pfam" id="PF07313">
    <property type="entry name" value="AmiA-like"/>
    <property type="match status" value="1"/>
</dbReference>
<proteinExistence type="predicted"/>
<sequence>MKSIERVLRKYHVNANSSLNKMLLVVVLIFSVTSVMASNELSEKNKADFFNVIDDFQTQSKSSSTYQTDKMNALSHVLLDVVYVGGSVGEGEGGRYDKDPLVRFDEFDCTTYVETILAGMMSATSDEFESRLMRLRYKDGHVSFVSRNHFPSLDWLPNNQDKLVDITAIVAGDAVLEAKAIIDKAAWYQHLKDNVIHCDSATSEDCQSLLAQLQAEGQVFQPESASLPYVPLTHLYHDENRKVNHALLERIPSGSVINMVRPDWALKKWIGTNMNVSHQGIAIRKNDTLYLRHASVVHKKVLDENFADYFARFSSASSLKGFNVQMLKPE</sequence>
<gene>
    <name evidence="1" type="ORF">D104_16485</name>
</gene>
<dbReference type="AlphaFoldDB" id="W1RNV0"/>
<name>W1RNV0_9GAMM</name>
<dbReference type="eggNOG" id="COG2027">
    <property type="taxonomic scope" value="Bacteria"/>
</dbReference>
<evidence type="ECO:0008006" key="3">
    <source>
        <dbReference type="Google" id="ProtNLM"/>
    </source>
</evidence>
<dbReference type="STRING" id="1208321.D104_16485"/>
<evidence type="ECO:0000313" key="2">
    <source>
        <dbReference type="Proteomes" id="UP000018857"/>
    </source>
</evidence>
<dbReference type="Gene3D" id="1.10.287.520">
    <property type="entry name" value="Helix hairpin bin"/>
    <property type="match status" value="1"/>
</dbReference>
<dbReference type="Gene3D" id="2.30.260.10">
    <property type="entry name" value="putative xylanase like domain"/>
    <property type="match status" value="1"/>
</dbReference>
<accession>W1RNV0</accession>
<keyword evidence="2" id="KW-1185">Reference proteome</keyword>
<dbReference type="SUPFAM" id="SSF54001">
    <property type="entry name" value="Cysteine proteinases"/>
    <property type="match status" value="1"/>
</dbReference>
<dbReference type="PATRIC" id="fig|1208321.3.peg.3268"/>
<dbReference type="Gene3D" id="1.10.3670.10">
    <property type="entry name" value="Putative xylanase like domain"/>
    <property type="match status" value="1"/>
</dbReference>
<dbReference type="RefSeq" id="WP_024025321.1">
    <property type="nucleotide sequence ID" value="NZ_AYOZ01000060.1"/>
</dbReference>
<reference evidence="1 2" key="1">
    <citation type="journal article" date="2014" name="Genome Announc.">
        <title>Draft Genome Sequence of Marinomonas sp. Strain D104, a Polycyclic Aromatic Hydrocarbon-Degrading Bacterium from the Deep-Sea Sediment of the Arctic Ocean.</title>
        <authorList>
            <person name="Dong C."/>
            <person name="Bai X."/>
            <person name="Lai Q."/>
            <person name="Xie Y."/>
            <person name="Chen X."/>
            <person name="Shao Z."/>
        </authorList>
    </citation>
    <scope>NUCLEOTIDE SEQUENCE [LARGE SCALE GENOMIC DNA]</scope>
    <source>
        <strain evidence="1 2">D104</strain>
    </source>
</reference>
<organism evidence="1 2">
    <name type="scientific">Marinomonas profundimaris</name>
    <dbReference type="NCBI Taxonomy" id="1208321"/>
    <lineage>
        <taxon>Bacteria</taxon>
        <taxon>Pseudomonadati</taxon>
        <taxon>Pseudomonadota</taxon>
        <taxon>Gammaproteobacteria</taxon>
        <taxon>Oceanospirillales</taxon>
        <taxon>Oceanospirillaceae</taxon>
        <taxon>Marinomonas</taxon>
    </lineage>
</organism>